<proteinExistence type="predicted"/>
<name>A0A381XEA3_9ZZZZ</name>
<feature type="transmembrane region" description="Helical" evidence="3">
    <location>
        <begin position="107"/>
        <end position="125"/>
    </location>
</feature>
<feature type="non-terminal residue" evidence="4">
    <location>
        <position position="668"/>
    </location>
</feature>
<keyword evidence="3" id="KW-1133">Transmembrane helix</keyword>
<feature type="transmembrane region" description="Helical" evidence="3">
    <location>
        <begin position="228"/>
        <end position="248"/>
    </location>
</feature>
<dbReference type="SUPFAM" id="SSF48452">
    <property type="entry name" value="TPR-like"/>
    <property type="match status" value="1"/>
</dbReference>
<keyword evidence="3" id="KW-0812">Transmembrane</keyword>
<feature type="transmembrane region" description="Helical" evidence="3">
    <location>
        <begin position="326"/>
        <end position="345"/>
    </location>
</feature>
<feature type="transmembrane region" description="Helical" evidence="3">
    <location>
        <begin position="48"/>
        <end position="70"/>
    </location>
</feature>
<feature type="transmembrane region" description="Helical" evidence="3">
    <location>
        <begin position="351"/>
        <end position="369"/>
    </location>
</feature>
<dbReference type="GO" id="GO:0005783">
    <property type="term" value="C:endoplasmic reticulum"/>
    <property type="evidence" value="ECO:0007669"/>
    <property type="project" value="TreeGrafter"/>
</dbReference>
<dbReference type="EMBL" id="UINC01014872">
    <property type="protein sequence ID" value="SVA63086.1"/>
    <property type="molecule type" value="Genomic_DNA"/>
</dbReference>
<dbReference type="GO" id="GO:0030968">
    <property type="term" value="P:endoplasmic reticulum unfolded protein response"/>
    <property type="evidence" value="ECO:0007669"/>
    <property type="project" value="TreeGrafter"/>
</dbReference>
<evidence type="ECO:0000313" key="4">
    <source>
        <dbReference type="EMBL" id="SVA63086.1"/>
    </source>
</evidence>
<feature type="transmembrane region" description="Helical" evidence="3">
    <location>
        <begin position="166"/>
        <end position="189"/>
    </location>
</feature>
<reference evidence="4" key="1">
    <citation type="submission" date="2018-05" db="EMBL/GenBank/DDBJ databases">
        <authorList>
            <person name="Lanie J.A."/>
            <person name="Ng W.-L."/>
            <person name="Kazmierczak K.M."/>
            <person name="Andrzejewski T.M."/>
            <person name="Davidsen T.M."/>
            <person name="Wayne K.J."/>
            <person name="Tettelin H."/>
            <person name="Glass J.I."/>
            <person name="Rusch D."/>
            <person name="Podicherti R."/>
            <person name="Tsui H.-C.T."/>
            <person name="Winkler M.E."/>
        </authorList>
    </citation>
    <scope>NUCLEOTIDE SEQUENCE</scope>
</reference>
<dbReference type="AlphaFoldDB" id="A0A381XEA3"/>
<accession>A0A381XEA3</accession>
<dbReference type="InterPro" id="IPR011990">
    <property type="entry name" value="TPR-like_helical_dom_sf"/>
</dbReference>
<feature type="transmembrane region" description="Helical" evidence="3">
    <location>
        <begin position="295"/>
        <end position="314"/>
    </location>
</feature>
<keyword evidence="3" id="KW-0472">Membrane</keyword>
<feature type="transmembrane region" description="Helical" evidence="3">
    <location>
        <begin position="82"/>
        <end position="101"/>
    </location>
</feature>
<dbReference type="PROSITE" id="PS50293">
    <property type="entry name" value="TPR_REGION"/>
    <property type="match status" value="1"/>
</dbReference>
<evidence type="ECO:0000256" key="3">
    <source>
        <dbReference type="SAM" id="Phobius"/>
    </source>
</evidence>
<keyword evidence="1" id="KW-0677">Repeat</keyword>
<dbReference type="Gene3D" id="1.25.40.10">
    <property type="entry name" value="Tetratricopeptide repeat domain"/>
    <property type="match status" value="3"/>
</dbReference>
<organism evidence="4">
    <name type="scientific">marine metagenome</name>
    <dbReference type="NCBI Taxonomy" id="408172"/>
    <lineage>
        <taxon>unclassified sequences</taxon>
        <taxon>metagenomes</taxon>
        <taxon>ecological metagenomes</taxon>
    </lineage>
</organism>
<dbReference type="SMART" id="SM00028">
    <property type="entry name" value="TPR"/>
    <property type="match status" value="7"/>
</dbReference>
<dbReference type="GO" id="GO:0035269">
    <property type="term" value="P:protein O-linked glycosylation via mannose"/>
    <property type="evidence" value="ECO:0007669"/>
    <property type="project" value="TreeGrafter"/>
</dbReference>
<evidence type="ECO:0000256" key="1">
    <source>
        <dbReference type="ARBA" id="ARBA00022737"/>
    </source>
</evidence>
<dbReference type="InterPro" id="IPR052346">
    <property type="entry name" value="O-mannosyl-transferase_TMTC"/>
</dbReference>
<dbReference type="InterPro" id="IPR019734">
    <property type="entry name" value="TPR_rpt"/>
</dbReference>
<protein>
    <submittedName>
        <fullName evidence="4">Uncharacterized protein</fullName>
    </submittedName>
</protein>
<dbReference type="GO" id="GO:0000030">
    <property type="term" value="F:mannosyltransferase activity"/>
    <property type="evidence" value="ECO:0007669"/>
    <property type="project" value="TreeGrafter"/>
</dbReference>
<feature type="transmembrane region" description="Helical" evidence="3">
    <location>
        <begin position="137"/>
        <end position="154"/>
    </location>
</feature>
<dbReference type="PROSITE" id="PS50005">
    <property type="entry name" value="TPR"/>
    <property type="match status" value="5"/>
</dbReference>
<evidence type="ECO:0000256" key="2">
    <source>
        <dbReference type="ARBA" id="ARBA00022803"/>
    </source>
</evidence>
<dbReference type="Pfam" id="PF13181">
    <property type="entry name" value="TPR_8"/>
    <property type="match status" value="1"/>
</dbReference>
<dbReference type="Pfam" id="PF13414">
    <property type="entry name" value="TPR_11"/>
    <property type="match status" value="3"/>
</dbReference>
<dbReference type="PANTHER" id="PTHR44227:SF3">
    <property type="entry name" value="PROTEIN O-MANNOSYL-TRANSFERASE TMTC4"/>
    <property type="match status" value="1"/>
</dbReference>
<keyword evidence="2" id="KW-0802">TPR repeat</keyword>
<dbReference type="PANTHER" id="PTHR44227">
    <property type="match status" value="1"/>
</dbReference>
<dbReference type="Pfam" id="PF00515">
    <property type="entry name" value="TPR_1"/>
    <property type="match status" value="1"/>
</dbReference>
<feature type="transmembrane region" description="Helical" evidence="3">
    <location>
        <begin position="381"/>
        <end position="404"/>
    </location>
</feature>
<sequence>MKKIICVLLGVLILAVYWKVQYHEFVNYDDGRYITENKHIRDFSKENFIWAFTSSYAANWHPITWLSHMLDIRLYGLNPKGHHLTSLALHIANSLLLFLVFARMTGAIWRSCFVASLFAFHPINIESVAWAAERKNVLSTFFWLLTMWAYVHYIQKRNLARYSTVVLFFALGLMSKAMLVTLPFVLLLLDYWPLKRFEIAHLKRIFSGDTQNQIENKKKLLNLIFEKIPLLFLVVGSCIVTLSAQKLAGAIVSIETVQTTTRISNALVSYLVYLEKMMWPKDFSVFYPYPIDESYMWKGLVSGFVLTGITIIILRLIKKAPYLSVGWLWYLGTLIPTIGLVQVGQQAMADRYAYVPLIGIFIIIAWGLPDLLQNYPFRKKLLSVLSGIFFSVLITLTSVQLQYWENSVKLFEHAIEVTDKKYPSFVGIYNNLGVVLNQKMKFEEAMVHLKSAVKLQPTYPEAHNNLGNALSGLNRFQEANISYKEAIRLKPDYPEAHNNLANSLSKKREDLEEAIFHYKKAIQLKPEFYEAHFNLGVTLNKWNDSDQAIGHLQEAIRLEPNLPESHLALGNILSQKKKFKPAIDHLETIIKMDPNNAIAHNSLGSALGEQGNFKQAIAHFNTAIKINPHYVEAHQNLGTALSILGQSDKSVDHFKIAKELAVNEKLKQ</sequence>
<gene>
    <name evidence="4" type="ORF">METZ01_LOCUS115940</name>
</gene>